<dbReference type="RefSeq" id="WP_105350017.1">
    <property type="nucleotide sequence ID" value="NZ_PUIA01000016.1"/>
</dbReference>
<accession>A0A2S8G305</accession>
<comment type="subcellular location">
    <subcellularLocation>
        <location evidence="1">Membrane</location>
        <topology evidence="1">Multi-pass membrane protein</topology>
    </subcellularLocation>
</comment>
<feature type="domain" description="GtrA/DPMS transmembrane" evidence="8">
    <location>
        <begin position="29"/>
        <end position="142"/>
    </location>
</feature>
<dbReference type="GO" id="GO:0000271">
    <property type="term" value="P:polysaccharide biosynthetic process"/>
    <property type="evidence" value="ECO:0007669"/>
    <property type="project" value="InterPro"/>
</dbReference>
<protein>
    <recommendedName>
        <fullName evidence="8">GtrA/DPMS transmembrane domain-containing protein</fullName>
    </recommendedName>
</protein>
<dbReference type="InterPro" id="IPR000056">
    <property type="entry name" value="Ribul_P_3_epim-like"/>
</dbReference>
<evidence type="ECO:0000256" key="3">
    <source>
        <dbReference type="ARBA" id="ARBA00022723"/>
    </source>
</evidence>
<evidence type="ECO:0000259" key="8">
    <source>
        <dbReference type="Pfam" id="PF04138"/>
    </source>
</evidence>
<comment type="caution">
    <text evidence="9">The sequence shown here is derived from an EMBL/GenBank/DDBJ whole genome shotgun (WGS) entry which is preliminary data.</text>
</comment>
<dbReference type="PANTHER" id="PTHR11749">
    <property type="entry name" value="RIBULOSE-5-PHOSPHATE-3-EPIMERASE"/>
    <property type="match status" value="1"/>
</dbReference>
<dbReference type="GO" id="GO:0016857">
    <property type="term" value="F:racemase and epimerase activity, acting on carbohydrates and derivatives"/>
    <property type="evidence" value="ECO:0007669"/>
    <property type="project" value="InterPro"/>
</dbReference>
<dbReference type="InterPro" id="IPR007267">
    <property type="entry name" value="GtrA_DPMS_TM"/>
</dbReference>
<evidence type="ECO:0000313" key="9">
    <source>
        <dbReference type="EMBL" id="PQO38817.1"/>
    </source>
</evidence>
<keyword evidence="2 7" id="KW-0812">Transmembrane</keyword>
<evidence type="ECO:0000256" key="1">
    <source>
        <dbReference type="ARBA" id="ARBA00004141"/>
    </source>
</evidence>
<dbReference type="InterPro" id="IPR013785">
    <property type="entry name" value="Aldolase_TIM"/>
</dbReference>
<evidence type="ECO:0000256" key="6">
    <source>
        <dbReference type="ARBA" id="ARBA00023235"/>
    </source>
</evidence>
<dbReference type="Pfam" id="PF04138">
    <property type="entry name" value="GtrA_DPMS_TM"/>
    <property type="match status" value="1"/>
</dbReference>
<dbReference type="AlphaFoldDB" id="A0A2S8G305"/>
<feature type="transmembrane region" description="Helical" evidence="7">
    <location>
        <begin position="92"/>
        <end position="110"/>
    </location>
</feature>
<dbReference type="GO" id="GO:0046872">
    <property type="term" value="F:metal ion binding"/>
    <property type="evidence" value="ECO:0007669"/>
    <property type="project" value="UniProtKB-KW"/>
</dbReference>
<dbReference type="GO" id="GO:0016020">
    <property type="term" value="C:membrane"/>
    <property type="evidence" value="ECO:0007669"/>
    <property type="project" value="UniProtKB-SubCell"/>
</dbReference>
<dbReference type="Pfam" id="PF00834">
    <property type="entry name" value="Ribul_P_3_epim"/>
    <property type="match status" value="1"/>
</dbReference>
<proteinExistence type="predicted"/>
<feature type="transmembrane region" description="Helical" evidence="7">
    <location>
        <begin position="116"/>
        <end position="136"/>
    </location>
</feature>
<keyword evidence="3" id="KW-0479">Metal-binding</keyword>
<organism evidence="9 10">
    <name type="scientific">Blastopirellula marina</name>
    <dbReference type="NCBI Taxonomy" id="124"/>
    <lineage>
        <taxon>Bacteria</taxon>
        <taxon>Pseudomonadati</taxon>
        <taxon>Planctomycetota</taxon>
        <taxon>Planctomycetia</taxon>
        <taxon>Pirellulales</taxon>
        <taxon>Pirellulaceae</taxon>
        <taxon>Blastopirellula</taxon>
    </lineage>
</organism>
<evidence type="ECO:0000256" key="2">
    <source>
        <dbReference type="ARBA" id="ARBA00022692"/>
    </source>
</evidence>
<dbReference type="Proteomes" id="UP000240009">
    <property type="component" value="Unassembled WGS sequence"/>
</dbReference>
<evidence type="ECO:0000256" key="4">
    <source>
        <dbReference type="ARBA" id="ARBA00022989"/>
    </source>
</evidence>
<evidence type="ECO:0000313" key="10">
    <source>
        <dbReference type="Proteomes" id="UP000240009"/>
    </source>
</evidence>
<feature type="transmembrane region" description="Helical" evidence="7">
    <location>
        <begin position="55"/>
        <end position="72"/>
    </location>
</feature>
<keyword evidence="5 7" id="KW-0472">Membrane</keyword>
<sequence>MESPINVLTWLRRQTILSHWYRFRYLIGFVLIGMASICLELALMNTIMPESWPRLGRASAALVFGIVFGYVLNAKLNFQVAPKYLLSTFTKYSVVSVLSFALNMSVISFIEVSTDTLYWVLRLATAGALFSFAYTLHRYFTFDQARNLGVAVYAASDEDVGAIFDSVGDSCDHIHVDLVDETMGDDPGPVNVFKLQEARKYWPHRQLALHLMTRQPSRWLDLVWNEVDWVLLHLEIDEDLNKLIFQCRQHGKKVGIVWRVGNDPSDLLPFLNHVDFIMVLGIAKPGQSGQKICQEAIDLVAALNSMRSKYNFELMFDGGVNSATISQIEAKYVVSASAILRAENPILAVDEIRRRVQYPIRAAA</sequence>
<reference evidence="9 10" key="1">
    <citation type="submission" date="2018-02" db="EMBL/GenBank/DDBJ databases">
        <title>Comparative genomes isolates from brazilian mangrove.</title>
        <authorList>
            <person name="Araujo J.E."/>
            <person name="Taketani R.G."/>
            <person name="Silva M.C.P."/>
            <person name="Loureco M.V."/>
            <person name="Andreote F.D."/>
        </authorList>
    </citation>
    <scope>NUCLEOTIDE SEQUENCE [LARGE SCALE GENOMIC DNA]</scope>
    <source>
        <strain evidence="9 10">HEX-2 MGV</strain>
    </source>
</reference>
<dbReference type="InterPro" id="IPR011060">
    <property type="entry name" value="RibuloseP-bd_barrel"/>
</dbReference>
<name>A0A2S8G305_9BACT</name>
<dbReference type="SUPFAM" id="SSF51366">
    <property type="entry name" value="Ribulose-phoshate binding barrel"/>
    <property type="match status" value="1"/>
</dbReference>
<dbReference type="EMBL" id="PUIA01000016">
    <property type="protein sequence ID" value="PQO38817.1"/>
    <property type="molecule type" value="Genomic_DNA"/>
</dbReference>
<gene>
    <name evidence="9" type="ORF">C5Y96_02810</name>
</gene>
<evidence type="ECO:0000256" key="7">
    <source>
        <dbReference type="SAM" id="Phobius"/>
    </source>
</evidence>
<dbReference type="OrthoDB" id="250857at2"/>
<feature type="transmembrane region" description="Helical" evidence="7">
    <location>
        <begin position="21"/>
        <end position="43"/>
    </location>
</feature>
<evidence type="ECO:0000256" key="5">
    <source>
        <dbReference type="ARBA" id="ARBA00023136"/>
    </source>
</evidence>
<keyword evidence="4 7" id="KW-1133">Transmembrane helix</keyword>
<keyword evidence="6" id="KW-0413">Isomerase</keyword>
<dbReference type="Gene3D" id="3.20.20.70">
    <property type="entry name" value="Aldolase class I"/>
    <property type="match status" value="1"/>
</dbReference>